<feature type="transmembrane region" description="Helical" evidence="5">
    <location>
        <begin position="215"/>
        <end position="235"/>
    </location>
</feature>
<dbReference type="Proteomes" id="UP000059074">
    <property type="component" value="Unassembled WGS sequence"/>
</dbReference>
<evidence type="ECO:0000313" key="7">
    <source>
        <dbReference type="EMBL" id="KWT66015.1"/>
    </source>
</evidence>
<comment type="subcellular location">
    <subcellularLocation>
        <location evidence="1">Membrane</location>
        <topology evidence="1">Multi-pass membrane protein</topology>
    </subcellularLocation>
</comment>
<dbReference type="EMBL" id="LMTR01000074">
    <property type="protein sequence ID" value="KWT66015.1"/>
    <property type="molecule type" value="Genomic_DNA"/>
</dbReference>
<protein>
    <submittedName>
        <fullName evidence="7">Permease of the drug/metabolite transporter (DMT) superfamily</fullName>
    </submittedName>
</protein>
<proteinExistence type="predicted"/>
<evidence type="ECO:0000259" key="6">
    <source>
        <dbReference type="Pfam" id="PF00892"/>
    </source>
</evidence>
<dbReference type="STRING" id="121290.APY04_2602"/>
<feature type="transmembrane region" description="Helical" evidence="5">
    <location>
        <begin position="93"/>
        <end position="113"/>
    </location>
</feature>
<sequence length="302" mass="31797">MPAKPLSLRDGLLALAVMAVWGSNFVVIRMGLDDLPPLLFAALRFTFVVFPAILFLKRPPVPWRNLAAYGLFIGAGQFGLLFLAMSGSITPGLASLVIQLQAFFTIGIAAAMTGEKVRPFQIAALLLAASGIGIILSHTDGSTTPLGLALVLSAALSWAIGNIVVRATPGVNMLAYVVWGSIFSAPPLYLMSLIFEGVPAIREGLANADINTAAVIAYQAIGNSLFGYAIWGWLLSRYPAATIAPMSLLVPVFGIAASALWLAEPLQDWKLGVAALVMAGLCLNVLWPRFAAIRGARTPPAA</sequence>
<keyword evidence="2 5" id="KW-0812">Transmembrane</keyword>
<keyword evidence="8" id="KW-1185">Reference proteome</keyword>
<keyword evidence="3 5" id="KW-1133">Transmembrane helix</keyword>
<dbReference type="InterPro" id="IPR037185">
    <property type="entry name" value="EmrE-like"/>
</dbReference>
<feature type="transmembrane region" description="Helical" evidence="5">
    <location>
        <begin position="12"/>
        <end position="32"/>
    </location>
</feature>
<feature type="transmembrane region" description="Helical" evidence="5">
    <location>
        <begin position="38"/>
        <end position="56"/>
    </location>
</feature>
<feature type="transmembrane region" description="Helical" evidence="5">
    <location>
        <begin position="174"/>
        <end position="195"/>
    </location>
</feature>
<evidence type="ECO:0000313" key="8">
    <source>
        <dbReference type="Proteomes" id="UP000059074"/>
    </source>
</evidence>
<name>A0A125NUA2_HYPSL</name>
<feature type="transmembrane region" description="Helical" evidence="5">
    <location>
        <begin position="269"/>
        <end position="287"/>
    </location>
</feature>
<evidence type="ECO:0000256" key="1">
    <source>
        <dbReference type="ARBA" id="ARBA00004141"/>
    </source>
</evidence>
<feature type="transmembrane region" description="Helical" evidence="5">
    <location>
        <begin position="120"/>
        <end position="139"/>
    </location>
</feature>
<dbReference type="Pfam" id="PF00892">
    <property type="entry name" value="EamA"/>
    <property type="match status" value="2"/>
</dbReference>
<organism evidence="7 8">
    <name type="scientific">Hyphomicrobium sulfonivorans</name>
    <dbReference type="NCBI Taxonomy" id="121290"/>
    <lineage>
        <taxon>Bacteria</taxon>
        <taxon>Pseudomonadati</taxon>
        <taxon>Pseudomonadota</taxon>
        <taxon>Alphaproteobacteria</taxon>
        <taxon>Hyphomicrobiales</taxon>
        <taxon>Hyphomicrobiaceae</taxon>
        <taxon>Hyphomicrobium</taxon>
    </lineage>
</organism>
<dbReference type="InterPro" id="IPR000620">
    <property type="entry name" value="EamA_dom"/>
</dbReference>
<dbReference type="PANTHER" id="PTHR32322:SF9">
    <property type="entry name" value="AMINO-ACID METABOLITE EFFLUX PUMP-RELATED"/>
    <property type="match status" value="1"/>
</dbReference>
<reference evidence="7 8" key="1">
    <citation type="submission" date="2015-10" db="EMBL/GenBank/DDBJ databases">
        <title>Transcriptomic analysis of a linuron degrading triple-species bacterial consortium.</title>
        <authorList>
            <person name="Albers P."/>
        </authorList>
    </citation>
    <scope>NUCLEOTIDE SEQUENCE [LARGE SCALE GENOMIC DNA]</scope>
    <source>
        <strain evidence="7 8">WDL6</strain>
    </source>
</reference>
<feature type="transmembrane region" description="Helical" evidence="5">
    <location>
        <begin position="242"/>
        <end position="263"/>
    </location>
</feature>
<feature type="domain" description="EamA" evidence="6">
    <location>
        <begin position="146"/>
        <end position="285"/>
    </location>
</feature>
<feature type="domain" description="EamA" evidence="6">
    <location>
        <begin position="12"/>
        <end position="136"/>
    </location>
</feature>
<accession>A0A125NUA2</accession>
<dbReference type="RefSeq" id="WP_068463146.1">
    <property type="nucleotide sequence ID" value="NZ_LMTR01000074.1"/>
</dbReference>
<dbReference type="GO" id="GO:0016020">
    <property type="term" value="C:membrane"/>
    <property type="evidence" value="ECO:0007669"/>
    <property type="project" value="UniProtKB-SubCell"/>
</dbReference>
<feature type="transmembrane region" description="Helical" evidence="5">
    <location>
        <begin position="68"/>
        <end position="87"/>
    </location>
</feature>
<evidence type="ECO:0000256" key="2">
    <source>
        <dbReference type="ARBA" id="ARBA00022692"/>
    </source>
</evidence>
<dbReference type="PANTHER" id="PTHR32322">
    <property type="entry name" value="INNER MEMBRANE TRANSPORTER"/>
    <property type="match status" value="1"/>
</dbReference>
<evidence type="ECO:0000256" key="3">
    <source>
        <dbReference type="ARBA" id="ARBA00022989"/>
    </source>
</evidence>
<evidence type="ECO:0000256" key="4">
    <source>
        <dbReference type="ARBA" id="ARBA00023136"/>
    </source>
</evidence>
<dbReference type="OrthoDB" id="7158585at2"/>
<dbReference type="SUPFAM" id="SSF103481">
    <property type="entry name" value="Multidrug resistance efflux transporter EmrE"/>
    <property type="match status" value="2"/>
</dbReference>
<evidence type="ECO:0000256" key="5">
    <source>
        <dbReference type="SAM" id="Phobius"/>
    </source>
</evidence>
<dbReference type="PATRIC" id="fig|121290.4.peg.1473"/>
<gene>
    <name evidence="7" type="ORF">APY04_2602</name>
</gene>
<feature type="transmembrane region" description="Helical" evidence="5">
    <location>
        <begin position="145"/>
        <end position="165"/>
    </location>
</feature>
<dbReference type="AlphaFoldDB" id="A0A125NUA2"/>
<dbReference type="InterPro" id="IPR050638">
    <property type="entry name" value="AA-Vitamin_Transporters"/>
</dbReference>
<comment type="caution">
    <text evidence="7">The sequence shown here is derived from an EMBL/GenBank/DDBJ whole genome shotgun (WGS) entry which is preliminary data.</text>
</comment>
<keyword evidence="4 5" id="KW-0472">Membrane</keyword>